<dbReference type="GO" id="GO:0003824">
    <property type="term" value="F:catalytic activity"/>
    <property type="evidence" value="ECO:0007669"/>
    <property type="project" value="InterPro"/>
</dbReference>
<dbReference type="PANTHER" id="PTHR43409:SF4">
    <property type="entry name" value="RADICAL SAM SUPERFAMILY PROTEIN"/>
    <property type="match status" value="1"/>
</dbReference>
<dbReference type="InterPro" id="IPR013785">
    <property type="entry name" value="Aldolase_TIM"/>
</dbReference>
<proteinExistence type="predicted"/>
<dbReference type="CDD" id="cd01335">
    <property type="entry name" value="Radical_SAM"/>
    <property type="match status" value="1"/>
</dbReference>
<dbReference type="PROSITE" id="PS51918">
    <property type="entry name" value="RADICAL_SAM"/>
    <property type="match status" value="1"/>
</dbReference>
<dbReference type="InterPro" id="IPR051198">
    <property type="entry name" value="BchE-like"/>
</dbReference>
<dbReference type="Pfam" id="PF04055">
    <property type="entry name" value="Radical_SAM"/>
    <property type="match status" value="1"/>
</dbReference>
<dbReference type="SUPFAM" id="SSF102114">
    <property type="entry name" value="Radical SAM enzymes"/>
    <property type="match status" value="1"/>
</dbReference>
<dbReference type="InterPro" id="IPR006638">
    <property type="entry name" value="Elp3/MiaA/NifB-like_rSAM"/>
</dbReference>
<feature type="domain" description="Radical SAM core" evidence="6">
    <location>
        <begin position="11"/>
        <end position="239"/>
    </location>
</feature>
<evidence type="ECO:0000256" key="3">
    <source>
        <dbReference type="ARBA" id="ARBA00022723"/>
    </source>
</evidence>
<protein>
    <submittedName>
        <fullName evidence="7">Coproporphyrinogen III oxidase</fullName>
    </submittedName>
</protein>
<dbReference type="SFLD" id="SFLDG01095">
    <property type="entry name" value="Uncharacterised_Radical_SAM_Su"/>
    <property type="match status" value="1"/>
</dbReference>
<sequence>MHFTGTVYRAPADAYVPLIEITQGCTHNNCKFCTMYKDVQFRMSPMEWIEEDLQELKETVPNTKKLAFVGANPFVLSYDKMKNILEKVHEYLPNVTYISMAARVTDIKNKSIEELIELRKLGIARVYVGVESGDDWTLDRINKGYKSEDIVEQCHKLEKAGIPYWVTFLNGVSGLEHSKEHAINSAKIFNQLHPEVVGSGSLALFPDTELSQEAAIGEFTPLNEKQMMEEFYLFLENLDIDCEIETHGGTSAMRLSSNFKNNKQKMLDKLTHAMENYGCEKDYREYRRSNIRSL</sequence>
<comment type="caution">
    <text evidence="7">The sequence shown here is derived from an EMBL/GenBank/DDBJ whole genome shotgun (WGS) entry which is preliminary data.</text>
</comment>
<dbReference type="SMART" id="SM00729">
    <property type="entry name" value="Elp3"/>
    <property type="match status" value="1"/>
</dbReference>
<dbReference type="SFLD" id="SFLDS00029">
    <property type="entry name" value="Radical_SAM"/>
    <property type="match status" value="1"/>
</dbReference>
<organism evidence="7 8">
    <name type="scientific">Clostridium saccharobutylicum</name>
    <dbReference type="NCBI Taxonomy" id="169679"/>
    <lineage>
        <taxon>Bacteria</taxon>
        <taxon>Bacillati</taxon>
        <taxon>Bacillota</taxon>
        <taxon>Clostridia</taxon>
        <taxon>Eubacteriales</taxon>
        <taxon>Clostridiaceae</taxon>
        <taxon>Clostridium</taxon>
    </lineage>
</organism>
<keyword evidence="2" id="KW-0949">S-adenosyl-L-methionine</keyword>
<evidence type="ECO:0000256" key="2">
    <source>
        <dbReference type="ARBA" id="ARBA00022691"/>
    </source>
</evidence>
<dbReference type="GO" id="GO:0046872">
    <property type="term" value="F:metal ion binding"/>
    <property type="evidence" value="ECO:0007669"/>
    <property type="project" value="UniProtKB-KW"/>
</dbReference>
<evidence type="ECO:0000256" key="4">
    <source>
        <dbReference type="ARBA" id="ARBA00023004"/>
    </source>
</evidence>
<keyword evidence="5" id="KW-0411">Iron-sulfur</keyword>
<comment type="cofactor">
    <cofactor evidence="1">
        <name>[4Fe-4S] cluster</name>
        <dbReference type="ChEBI" id="CHEBI:49883"/>
    </cofactor>
</comment>
<gene>
    <name evidence="7" type="ORF">CLOSAC_43150</name>
</gene>
<dbReference type="SFLD" id="SFLDG01082">
    <property type="entry name" value="B12-binding_domain_containing"/>
    <property type="match status" value="1"/>
</dbReference>
<evidence type="ECO:0000256" key="1">
    <source>
        <dbReference type="ARBA" id="ARBA00001966"/>
    </source>
</evidence>
<evidence type="ECO:0000313" key="8">
    <source>
        <dbReference type="Proteomes" id="UP000191154"/>
    </source>
</evidence>
<dbReference type="GO" id="GO:0051536">
    <property type="term" value="F:iron-sulfur cluster binding"/>
    <property type="evidence" value="ECO:0007669"/>
    <property type="project" value="UniProtKB-KW"/>
</dbReference>
<name>A0A1S8MQE6_CLOSA</name>
<keyword evidence="3" id="KW-0479">Metal-binding</keyword>
<keyword evidence="4" id="KW-0408">Iron</keyword>
<dbReference type="Proteomes" id="UP000191154">
    <property type="component" value="Unassembled WGS sequence"/>
</dbReference>
<dbReference type="Gene3D" id="3.20.20.70">
    <property type="entry name" value="Aldolase class I"/>
    <property type="match status" value="1"/>
</dbReference>
<evidence type="ECO:0000259" key="6">
    <source>
        <dbReference type="PROSITE" id="PS51918"/>
    </source>
</evidence>
<reference evidence="7 8" key="1">
    <citation type="submission" date="2016-05" db="EMBL/GenBank/DDBJ databases">
        <title>Microbial solvent formation.</title>
        <authorList>
            <person name="Poehlein A."/>
            <person name="Montoya Solano J.D."/>
            <person name="Flitsch S."/>
            <person name="Krabben P."/>
            <person name="Duerre P."/>
            <person name="Daniel R."/>
        </authorList>
    </citation>
    <scope>NUCLEOTIDE SEQUENCE [LARGE SCALE GENOMIC DNA]</scope>
    <source>
        <strain evidence="7 8">L1-8</strain>
    </source>
</reference>
<accession>A0A1S8MQE6</accession>
<dbReference type="AlphaFoldDB" id="A0A1S8MQE6"/>
<dbReference type="InterPro" id="IPR007197">
    <property type="entry name" value="rSAM"/>
</dbReference>
<evidence type="ECO:0000256" key="5">
    <source>
        <dbReference type="ARBA" id="ARBA00023014"/>
    </source>
</evidence>
<evidence type="ECO:0000313" key="7">
    <source>
        <dbReference type="EMBL" id="OOM06395.1"/>
    </source>
</evidence>
<dbReference type="InterPro" id="IPR058240">
    <property type="entry name" value="rSAM_sf"/>
</dbReference>
<dbReference type="EMBL" id="LZYZ01000010">
    <property type="protein sequence ID" value="OOM06395.1"/>
    <property type="molecule type" value="Genomic_DNA"/>
</dbReference>
<dbReference type="RefSeq" id="WP_077867291.1">
    <property type="nucleotide sequence ID" value="NZ_LZYZ01000010.1"/>
</dbReference>
<dbReference type="PANTHER" id="PTHR43409">
    <property type="entry name" value="ANAEROBIC MAGNESIUM-PROTOPORPHYRIN IX MONOMETHYL ESTER CYCLASE-RELATED"/>
    <property type="match status" value="1"/>
</dbReference>